<evidence type="ECO:0000313" key="16">
    <source>
        <dbReference type="Proteomes" id="UP000294527"/>
    </source>
</evidence>
<name>A0A076IM56_9BACT</name>
<reference evidence="11 15" key="1">
    <citation type="submission" date="2018-08" db="EMBL/GenBank/DDBJ databases">
        <title>A genome reference for cultivated species of the human gut microbiota.</title>
        <authorList>
            <person name="Zou Y."/>
            <person name="Xue W."/>
            <person name="Luo G."/>
        </authorList>
    </citation>
    <scope>NUCLEOTIDE SEQUENCE [LARGE SCALE GENOMIC DNA]</scope>
    <source>
        <strain evidence="11 15">AF14-1AC</strain>
    </source>
</reference>
<dbReference type="EMBL" id="JAWDEV010000001">
    <property type="protein sequence ID" value="MDU0269150.1"/>
    <property type="molecule type" value="Genomic_DNA"/>
</dbReference>
<proteinExistence type="inferred from homology"/>
<dbReference type="KEGG" id="bdh:GV66_14725"/>
<evidence type="ECO:0000313" key="21">
    <source>
        <dbReference type="Proteomes" id="UP000481700"/>
    </source>
</evidence>
<evidence type="ECO:0000313" key="14">
    <source>
        <dbReference type="EMBL" id="WHX11682.1"/>
    </source>
</evidence>
<dbReference type="EMBL" id="VVZA01000001">
    <property type="protein sequence ID" value="KAA5408020.1"/>
    <property type="molecule type" value="Genomic_DNA"/>
</dbReference>
<evidence type="ECO:0000313" key="20">
    <source>
        <dbReference type="Proteomes" id="UP000481616"/>
    </source>
</evidence>
<evidence type="ECO:0000313" key="11">
    <source>
        <dbReference type="EMBL" id="RGV77155.1"/>
    </source>
</evidence>
<dbReference type="Pfam" id="PF01865">
    <property type="entry name" value="PhoU_div"/>
    <property type="match status" value="1"/>
</dbReference>
<evidence type="ECO:0000313" key="7">
    <source>
        <dbReference type="EMBL" id="KAA5408020.1"/>
    </source>
</evidence>
<evidence type="ECO:0000313" key="18">
    <source>
        <dbReference type="Proteomes" id="UP000347681"/>
    </source>
</evidence>
<reference evidence="18 19" key="2">
    <citation type="journal article" date="2019" name="Nat. Med.">
        <title>A library of human gut bacterial isolates paired with longitudinal multiomics data enables mechanistic microbiome research.</title>
        <authorList>
            <person name="Poyet M."/>
            <person name="Groussin M."/>
            <person name="Gibbons S.M."/>
            <person name="Avila-Pacheco J."/>
            <person name="Jiang X."/>
            <person name="Kearney S.M."/>
            <person name="Perrotta A.R."/>
            <person name="Berdy B."/>
            <person name="Zhao S."/>
            <person name="Lieberman T.D."/>
            <person name="Swanson P.K."/>
            <person name="Smith M."/>
            <person name="Roesemann S."/>
            <person name="Alexander J.E."/>
            <person name="Rich S.A."/>
            <person name="Livny J."/>
            <person name="Vlamakis H."/>
            <person name="Clish C."/>
            <person name="Bullock K."/>
            <person name="Deik A."/>
            <person name="Scott J."/>
            <person name="Pierce K.A."/>
            <person name="Xavier R.J."/>
            <person name="Alm E.J."/>
        </authorList>
    </citation>
    <scope>NUCLEOTIDE SEQUENCE [LARGE SCALE GENOMIC DNA]</scope>
    <source>
        <strain evidence="6 20">BIOML-A1</strain>
        <strain evidence="3 21">BIOML-A25</strain>
        <strain evidence="7 19">BIOML-A4</strain>
        <strain evidence="4 18">BIOML-A5</strain>
        <strain evidence="5">BIOML-A8</strain>
    </source>
</reference>
<evidence type="ECO:0000313" key="5">
    <source>
        <dbReference type="EMBL" id="KAA5388195.1"/>
    </source>
</evidence>
<dbReference type="EMBL" id="VVZV01000001">
    <property type="protein sequence ID" value="KAA5325130.1"/>
    <property type="molecule type" value="Genomic_DNA"/>
</dbReference>
<dbReference type="EMBL" id="VVZE01000001">
    <property type="protein sequence ID" value="KAA5388195.1"/>
    <property type="molecule type" value="Genomic_DNA"/>
</dbReference>
<comment type="similarity">
    <text evidence="1">Belongs to the UPF0111 family.</text>
</comment>
<evidence type="ECO:0000313" key="6">
    <source>
        <dbReference type="EMBL" id="KAA5400175.1"/>
    </source>
</evidence>
<evidence type="ECO:0000313" key="13">
    <source>
        <dbReference type="EMBL" id="TDB07349.1"/>
    </source>
</evidence>
<gene>
    <name evidence="2" type="ORF">CE91St7_31500</name>
    <name evidence="11" type="ORF">DWW04_10845</name>
    <name evidence="12" type="ORF">E1I98_08090</name>
    <name evidence="13" type="ORF">E1J06_07950</name>
    <name evidence="5" type="ORF">F2Y44_00275</name>
    <name evidence="7" type="ORF">F2Y51_01090</name>
    <name evidence="6" type="ORF">F2Y58_02220</name>
    <name evidence="4" type="ORF">F2Y61_05200</name>
    <name evidence="3" type="ORF">F2Z07_01885</name>
    <name evidence="10" type="ORF">GKD17_08090</name>
    <name evidence="8" type="ORF">KSU80_09400</name>
    <name evidence="14" type="ORF">QNN11_10850</name>
    <name evidence="9" type="ORF">RVH45_04400</name>
</gene>
<dbReference type="EMBL" id="CP126056">
    <property type="protein sequence ID" value="WHX11682.1"/>
    <property type="molecule type" value="Genomic_DNA"/>
</dbReference>
<evidence type="ECO:0000313" key="17">
    <source>
        <dbReference type="Proteomes" id="UP000294834"/>
    </source>
</evidence>
<dbReference type="KEGG" id="bdo:EL88_06790"/>
<evidence type="ECO:0000313" key="10">
    <source>
        <dbReference type="EMBL" id="QJR76358.1"/>
    </source>
</evidence>
<dbReference type="Proteomes" id="UP000777173">
    <property type="component" value="Unassembled WGS sequence"/>
</dbReference>
<dbReference type="Proteomes" id="UP001055104">
    <property type="component" value="Unassembled WGS sequence"/>
</dbReference>
<dbReference type="AlphaFoldDB" id="A0A076IM56"/>
<dbReference type="RefSeq" id="WP_007838136.1">
    <property type="nucleotide sequence ID" value="NZ_BAABYF010000001.1"/>
</dbReference>
<sequence length="215" mass="25094">MKNSFFSRFTPQEPKFFPMLKRLSEILTSSSDLLVESMQHDKPEERANYYKRIKDMEREGDKQTHLIFDELGKTFITPFDREDIHDLASTMDDVIDGINSCAKRITIYNPHPIANSGKELSLLIQQAAVYISKAMDELEIFRKKPTELRACCTKLHDIENQADDVYELFVKKLFEEEKDCIELIKIKEIMHELEKTTDAAERVGKILRNLIVKYA</sequence>
<evidence type="ECO:0000313" key="8">
    <source>
        <dbReference type="EMBL" id="MBV3123394.1"/>
    </source>
</evidence>
<dbReference type="Gene3D" id="1.20.58.220">
    <property type="entry name" value="Phosphate transport system protein phou homolog 2, domain 2"/>
    <property type="match status" value="1"/>
</dbReference>
<reference evidence="2" key="6">
    <citation type="submission" date="2022-01" db="EMBL/GenBank/DDBJ databases">
        <title>Novel bile acid biosynthetic pathways are enriched in the microbiome of centenarians.</title>
        <authorList>
            <person name="Sato Y."/>
            <person name="Atarashi K."/>
            <person name="Plichta R.D."/>
            <person name="Arai Y."/>
            <person name="Sasajima S."/>
            <person name="Kearney M.S."/>
            <person name="Suda W."/>
            <person name="Takeshita K."/>
            <person name="Sasaki T."/>
            <person name="Okamoto S."/>
            <person name="Skelly N.A."/>
            <person name="Okamura Y."/>
            <person name="Vlamakis H."/>
            <person name="Li Y."/>
            <person name="Tanoue T."/>
            <person name="Takei H."/>
            <person name="Nittono H."/>
            <person name="Narushima S."/>
            <person name="Irie J."/>
            <person name="Itoh H."/>
            <person name="Moriya K."/>
            <person name="Sugiura Y."/>
            <person name="Suematsu M."/>
            <person name="Moritoki N."/>
            <person name="Shibata S."/>
            <person name="Littman R.D."/>
            <person name="Fischbach A.M."/>
            <person name="Uwamino Y."/>
            <person name="Inoue T."/>
            <person name="Honda A."/>
            <person name="Hattori M."/>
            <person name="Murai T."/>
            <person name="Xavier J.R."/>
            <person name="Hirose N."/>
            <person name="Honda K."/>
        </authorList>
    </citation>
    <scope>NUCLEOTIDE SEQUENCE</scope>
    <source>
        <strain evidence="2">CE91-St7</strain>
    </source>
</reference>
<reference evidence="10 22" key="4">
    <citation type="submission" date="2019-11" db="EMBL/GenBank/DDBJ databases">
        <title>Complete genome sequence of Bacteroides dorei DSM 17855.</title>
        <authorList>
            <person name="Russell J.T."/>
        </authorList>
    </citation>
    <scope>NUCLEOTIDE SEQUENCE [LARGE SCALE GENOMIC DNA]</scope>
    <source>
        <strain evidence="10 22">DSM 17855</strain>
    </source>
</reference>
<organism evidence="11 15">
    <name type="scientific">Phocaeicola dorei</name>
    <dbReference type="NCBI Taxonomy" id="357276"/>
    <lineage>
        <taxon>Bacteria</taxon>
        <taxon>Pseudomonadati</taxon>
        <taxon>Bacteroidota</taxon>
        <taxon>Bacteroidia</taxon>
        <taxon>Bacteroidales</taxon>
        <taxon>Bacteroidaceae</taxon>
        <taxon>Phocaeicola</taxon>
    </lineage>
</organism>
<dbReference type="eggNOG" id="COG1392">
    <property type="taxonomic scope" value="Bacteria"/>
</dbReference>
<evidence type="ECO:0000313" key="22">
    <source>
        <dbReference type="Proteomes" id="UP000500949"/>
    </source>
</evidence>
<dbReference type="Proteomes" id="UP000294834">
    <property type="component" value="Unassembled WGS sequence"/>
</dbReference>
<evidence type="ECO:0000313" key="3">
    <source>
        <dbReference type="EMBL" id="KAA5325130.1"/>
    </source>
</evidence>
<dbReference type="Proteomes" id="UP000481616">
    <property type="component" value="Unassembled WGS sequence"/>
</dbReference>
<protein>
    <submittedName>
        <fullName evidence="11">DUF47 family protein</fullName>
    </submittedName>
</protein>
<dbReference type="GeneID" id="93446639"/>
<dbReference type="EMBL" id="VVZB01000002">
    <property type="protein sequence ID" value="KAA5385232.1"/>
    <property type="molecule type" value="Genomic_DNA"/>
</dbReference>
<evidence type="ECO:0000313" key="12">
    <source>
        <dbReference type="EMBL" id="TDA76316.1"/>
    </source>
</evidence>
<reference evidence="9" key="8">
    <citation type="submission" date="2023-10" db="EMBL/GenBank/DDBJ databases">
        <title>Genome of Potential pathogenic bacteria in Crohn's disease.</title>
        <authorList>
            <person name="Rodriguez-Palacios A."/>
        </authorList>
    </citation>
    <scope>NUCLEOTIDE SEQUENCE</scope>
    <source>
        <strain evidence="9">CavFT-hAR62</strain>
    </source>
</reference>
<dbReference type="InterPro" id="IPR038078">
    <property type="entry name" value="PhoU-like_sf"/>
</dbReference>
<evidence type="ECO:0000313" key="2">
    <source>
        <dbReference type="EMBL" id="GKH82266.1"/>
    </source>
</evidence>
<dbReference type="EMBL" id="SLTU01000001">
    <property type="protein sequence ID" value="TDA76316.1"/>
    <property type="molecule type" value="Genomic_DNA"/>
</dbReference>
<dbReference type="Proteomes" id="UP001177934">
    <property type="component" value="Chromosome"/>
</dbReference>
<evidence type="ECO:0000313" key="9">
    <source>
        <dbReference type="EMBL" id="MDU0269150.1"/>
    </source>
</evidence>
<accession>A0A076IM56</accession>
<dbReference type="Proteomes" id="UP000481700">
    <property type="component" value="Unassembled WGS sequence"/>
</dbReference>
<dbReference type="Proteomes" id="UP000347681">
    <property type="component" value="Unassembled WGS sequence"/>
</dbReference>
<dbReference type="EMBL" id="QRZL01000009">
    <property type="protein sequence ID" value="RGV77155.1"/>
    <property type="molecule type" value="Genomic_DNA"/>
</dbReference>
<dbReference type="Proteomes" id="UP001181086">
    <property type="component" value="Unassembled WGS sequence"/>
</dbReference>
<evidence type="ECO:0000256" key="1">
    <source>
        <dbReference type="ARBA" id="ARBA00008591"/>
    </source>
</evidence>
<dbReference type="PANTHER" id="PTHR37298">
    <property type="entry name" value="UPF0111 PROTEIN YKAA"/>
    <property type="match status" value="1"/>
</dbReference>
<reference evidence="8" key="5">
    <citation type="submission" date="2021-06" db="EMBL/GenBank/DDBJ databases">
        <title>Collection of gut derived symbiotic bacterial strains cultured from healthy donors.</title>
        <authorList>
            <person name="Lin H."/>
            <person name="Littmann E."/>
            <person name="Pamer E.G."/>
        </authorList>
    </citation>
    <scope>NUCLEOTIDE SEQUENCE</scope>
    <source>
        <strain evidence="8">MSK.5.10</strain>
    </source>
</reference>
<dbReference type="InterPro" id="IPR052912">
    <property type="entry name" value="UPF0111_domain"/>
</dbReference>
<dbReference type="InterPro" id="IPR018445">
    <property type="entry name" value="Put_Phosphate_transp_reg"/>
</dbReference>
<dbReference type="EMBL" id="VVYY01000002">
    <property type="protein sequence ID" value="KAA5400175.1"/>
    <property type="molecule type" value="Genomic_DNA"/>
</dbReference>
<dbReference type="EMBL" id="BQOB01000001">
    <property type="protein sequence ID" value="GKH82266.1"/>
    <property type="molecule type" value="Genomic_DNA"/>
</dbReference>
<reference evidence="16 17" key="3">
    <citation type="journal article" date="2019" name="Nat. Microbiol.">
        <title>Genomic variation and strain-specific functional adaptation in the human gut microbiome during early life.</title>
        <authorList>
            <person name="Vatanen T."/>
            <person name="Plichta D.R."/>
            <person name="Somani J."/>
            <person name="Munch P.C."/>
            <person name="Arthur T.D."/>
            <person name="Hall A.B."/>
            <person name="Rudolf S."/>
            <person name="Oakeley E.J."/>
            <person name="Ke X."/>
            <person name="Young R.A."/>
            <person name="Haiser H.J."/>
            <person name="Kolde R."/>
            <person name="Yassour M."/>
            <person name="Luopajarvi K."/>
            <person name="Siljander H."/>
            <person name="Virtanen S.M."/>
            <person name="Ilonen J."/>
            <person name="Uibo R."/>
            <person name="Tillmann V."/>
            <person name="Mokurov S."/>
            <person name="Dorshakova N."/>
            <person name="Porter J.A."/>
            <person name="McHardy A.C."/>
            <person name="Lahdesmaki H."/>
            <person name="Vlamakis H."/>
            <person name="Huttenhower C."/>
            <person name="Knip M."/>
            <person name="Xavier R.J."/>
        </authorList>
    </citation>
    <scope>NUCLEOTIDE SEQUENCE [LARGE SCALE GENOMIC DNA]</scope>
    <source>
        <strain evidence="12 16">RJX1047</strain>
        <strain evidence="13 17">RJX1052</strain>
    </source>
</reference>
<dbReference type="EMBL" id="SLTX01000001">
    <property type="protein sequence ID" value="TDB07349.1"/>
    <property type="molecule type" value="Genomic_DNA"/>
</dbReference>
<reference evidence="14" key="7">
    <citation type="journal article" date="2023" name="Nat. Commun.">
        <title>Identification of a novel Human Milk Oligosaccharides utilization cluster in the infant gut commensal Bacteroides dorei.</title>
        <authorList>
            <person name="Kijner S."/>
            <person name="Ennis D."/>
            <person name="Shmorak S."/>
            <person name="Florentin A."/>
            <person name="Yassour M."/>
        </authorList>
    </citation>
    <scope>NUCLEOTIDE SEQUENCE</scope>
    <source>
        <strain evidence="14">2</strain>
    </source>
</reference>
<evidence type="ECO:0000313" key="15">
    <source>
        <dbReference type="Proteomes" id="UP000283678"/>
    </source>
</evidence>
<dbReference type="PANTHER" id="PTHR37298:SF1">
    <property type="entry name" value="UPF0111 PROTEIN YKAA"/>
    <property type="match status" value="1"/>
</dbReference>
<dbReference type="Proteomes" id="UP000283678">
    <property type="component" value="Unassembled WGS sequence"/>
</dbReference>
<evidence type="ECO:0000313" key="19">
    <source>
        <dbReference type="Proteomes" id="UP000441162"/>
    </source>
</evidence>
<dbReference type="Proteomes" id="UP000294527">
    <property type="component" value="Unassembled WGS sequence"/>
</dbReference>
<evidence type="ECO:0000313" key="4">
    <source>
        <dbReference type="EMBL" id="KAA5385232.1"/>
    </source>
</evidence>
<dbReference type="EMBL" id="JAHOAX010000007">
    <property type="protein sequence ID" value="MBV3123394.1"/>
    <property type="molecule type" value="Genomic_DNA"/>
</dbReference>
<dbReference type="Proteomes" id="UP000500949">
    <property type="component" value="Chromosome"/>
</dbReference>
<dbReference type="EMBL" id="CP046176">
    <property type="protein sequence ID" value="QJR76358.1"/>
    <property type="molecule type" value="Genomic_DNA"/>
</dbReference>
<dbReference type="Proteomes" id="UP000441162">
    <property type="component" value="Unassembled WGS sequence"/>
</dbReference>